<accession>A0A7R8X9V9</accession>
<keyword evidence="1" id="KW-0812">Transmembrane</keyword>
<feature type="transmembrane region" description="Helical" evidence="1">
    <location>
        <begin position="151"/>
        <end position="175"/>
    </location>
</feature>
<reference evidence="2" key="1">
    <citation type="submission" date="2020-11" db="EMBL/GenBank/DDBJ databases">
        <authorList>
            <person name="Tran Van P."/>
        </authorList>
    </citation>
    <scope>NUCLEOTIDE SEQUENCE</scope>
</reference>
<name>A0A7R8X9V9_9CRUS</name>
<keyword evidence="1" id="KW-0472">Membrane</keyword>
<keyword evidence="1" id="KW-1133">Transmembrane helix</keyword>
<dbReference type="EMBL" id="CAJPEV010000249">
    <property type="protein sequence ID" value="CAG0882953.1"/>
    <property type="molecule type" value="Genomic_DNA"/>
</dbReference>
<dbReference type="EMBL" id="LR899766">
    <property type="protein sequence ID" value="CAD7242308.1"/>
    <property type="molecule type" value="Genomic_DNA"/>
</dbReference>
<dbReference type="Proteomes" id="UP000677054">
    <property type="component" value="Unassembled WGS sequence"/>
</dbReference>
<protein>
    <submittedName>
        <fullName evidence="2">Uncharacterized protein</fullName>
    </submittedName>
</protein>
<dbReference type="AlphaFoldDB" id="A0A7R8X9V9"/>
<gene>
    <name evidence="2" type="ORF">DSTB1V02_LOCUS2277</name>
</gene>
<sequence>MHQKGPFVKQSMAEIERGNKVLKSNFQGKQQSNYFYFSKDIDMEDGFSYVGIKEDSCKHKIICHMHRIVPTLPNSIIQLYQLISKRLKNAEKYEEPIELGLQNGDCDKIYYNCTDYLAPNVLRQHVDFNLDLVCPFDLTYLGSGSLSRLPILTIPALILVFFFIYGLFAIPVGFITEAAVSPITKGKRSVEDDPILRWSNLLSRLDMEDGFSYVGIKEDSCKHKIICHMHRIVPTLPNSIIQLYQLISKRLKNAEKYEEPIELGLQNGDCDKIYYNCTESVSSLSKGAIGRPASAASGSPVRMCRSTRTLWDEEMDTVVCIGLPIPVSVLFTLNFTCEDEQPIMGSIVLGLNQFPVLEFDATDVAHTIQNLLYGVCIVYMFWHMLLPIVALSLKEVFCVFETADCRDRFRIGDPTPEFDEFFVFNPDKTNELNIRGRKRRKKRRRRSISFYYSHPHRNEVRGEYGIHS</sequence>
<evidence type="ECO:0000313" key="3">
    <source>
        <dbReference type="Proteomes" id="UP000677054"/>
    </source>
</evidence>
<evidence type="ECO:0000313" key="2">
    <source>
        <dbReference type="EMBL" id="CAD7242308.1"/>
    </source>
</evidence>
<evidence type="ECO:0000256" key="1">
    <source>
        <dbReference type="SAM" id="Phobius"/>
    </source>
</evidence>
<organism evidence="2">
    <name type="scientific">Darwinula stevensoni</name>
    <dbReference type="NCBI Taxonomy" id="69355"/>
    <lineage>
        <taxon>Eukaryota</taxon>
        <taxon>Metazoa</taxon>
        <taxon>Ecdysozoa</taxon>
        <taxon>Arthropoda</taxon>
        <taxon>Crustacea</taxon>
        <taxon>Oligostraca</taxon>
        <taxon>Ostracoda</taxon>
        <taxon>Podocopa</taxon>
        <taxon>Podocopida</taxon>
        <taxon>Darwinulocopina</taxon>
        <taxon>Darwinuloidea</taxon>
        <taxon>Darwinulidae</taxon>
        <taxon>Darwinula</taxon>
    </lineage>
</organism>
<feature type="transmembrane region" description="Helical" evidence="1">
    <location>
        <begin position="371"/>
        <end position="393"/>
    </location>
</feature>
<keyword evidence="3" id="KW-1185">Reference proteome</keyword>
<proteinExistence type="predicted"/>